<protein>
    <submittedName>
        <fullName evidence="1">Uncharacterized protein</fullName>
    </submittedName>
</protein>
<organism evidence="1 2">
    <name type="scientific">Aureliella helgolandensis</name>
    <dbReference type="NCBI Taxonomy" id="2527968"/>
    <lineage>
        <taxon>Bacteria</taxon>
        <taxon>Pseudomonadati</taxon>
        <taxon>Planctomycetota</taxon>
        <taxon>Planctomycetia</taxon>
        <taxon>Pirellulales</taxon>
        <taxon>Pirellulaceae</taxon>
        <taxon>Aureliella</taxon>
    </lineage>
</organism>
<dbReference type="EMBL" id="CP036298">
    <property type="protein sequence ID" value="QDV26351.1"/>
    <property type="molecule type" value="Genomic_DNA"/>
</dbReference>
<dbReference type="AlphaFoldDB" id="A0A518GCM6"/>
<dbReference type="RefSeq" id="WP_145082434.1">
    <property type="nucleotide sequence ID" value="NZ_CP036298.1"/>
</dbReference>
<reference evidence="1 2" key="1">
    <citation type="submission" date="2019-02" db="EMBL/GenBank/DDBJ databases">
        <title>Deep-cultivation of Planctomycetes and their phenomic and genomic characterization uncovers novel biology.</title>
        <authorList>
            <person name="Wiegand S."/>
            <person name="Jogler M."/>
            <person name="Boedeker C."/>
            <person name="Pinto D."/>
            <person name="Vollmers J."/>
            <person name="Rivas-Marin E."/>
            <person name="Kohn T."/>
            <person name="Peeters S.H."/>
            <person name="Heuer A."/>
            <person name="Rast P."/>
            <person name="Oberbeckmann S."/>
            <person name="Bunk B."/>
            <person name="Jeske O."/>
            <person name="Meyerdierks A."/>
            <person name="Storesund J.E."/>
            <person name="Kallscheuer N."/>
            <person name="Luecker S."/>
            <person name="Lage O.M."/>
            <person name="Pohl T."/>
            <person name="Merkel B.J."/>
            <person name="Hornburger P."/>
            <person name="Mueller R.-W."/>
            <person name="Bruemmer F."/>
            <person name="Labrenz M."/>
            <person name="Spormann A.M."/>
            <person name="Op den Camp H."/>
            <person name="Overmann J."/>
            <person name="Amann R."/>
            <person name="Jetten M.S.M."/>
            <person name="Mascher T."/>
            <person name="Medema M.H."/>
            <person name="Devos D.P."/>
            <person name="Kaster A.-K."/>
            <person name="Ovreas L."/>
            <person name="Rohde M."/>
            <person name="Galperin M.Y."/>
            <person name="Jogler C."/>
        </authorList>
    </citation>
    <scope>NUCLEOTIDE SEQUENCE [LARGE SCALE GENOMIC DNA]</scope>
    <source>
        <strain evidence="1 2">Q31a</strain>
    </source>
</reference>
<keyword evidence="2" id="KW-1185">Reference proteome</keyword>
<accession>A0A518GCM6</accession>
<gene>
    <name evidence="1" type="ORF">Q31a_47240</name>
</gene>
<name>A0A518GCM6_9BACT</name>
<evidence type="ECO:0000313" key="2">
    <source>
        <dbReference type="Proteomes" id="UP000318017"/>
    </source>
</evidence>
<dbReference type="KEGG" id="ahel:Q31a_47240"/>
<proteinExistence type="predicted"/>
<dbReference type="Proteomes" id="UP000318017">
    <property type="component" value="Chromosome"/>
</dbReference>
<evidence type="ECO:0000313" key="1">
    <source>
        <dbReference type="EMBL" id="QDV26351.1"/>
    </source>
</evidence>
<sequence>MAISKSSLVTVNANGVSDWVKIPSDGDRVGATVTVGNASATWGEATEALLEYCPDPTQEEVIVVPVKDAGESVVFTENDMKVLEDVRGSLRINVSSYAGSAPISLHVV</sequence>